<dbReference type="PROSITE" id="PS50853">
    <property type="entry name" value="FN3"/>
    <property type="match status" value="21"/>
</dbReference>
<keyword evidence="5" id="KW-1185">Reference proteome</keyword>
<dbReference type="PANTHER" id="PTHR46708">
    <property type="entry name" value="TENASCIN"/>
    <property type="match status" value="1"/>
</dbReference>
<feature type="domain" description="Fibronectin type-III" evidence="3">
    <location>
        <begin position="2428"/>
        <end position="2536"/>
    </location>
</feature>
<dbReference type="FunFam" id="2.60.40.10:FF:002076">
    <property type="entry name" value="Myotactin form A"/>
    <property type="match status" value="1"/>
</dbReference>
<dbReference type="CDD" id="cd00063">
    <property type="entry name" value="FN3"/>
    <property type="match status" value="20"/>
</dbReference>
<feature type="domain" description="Fibronectin type-III" evidence="3">
    <location>
        <begin position="1292"/>
        <end position="1394"/>
    </location>
</feature>
<feature type="domain" description="Fibronectin type-III" evidence="3">
    <location>
        <begin position="2325"/>
        <end position="2419"/>
    </location>
</feature>
<feature type="domain" description="Fibronectin type-III" evidence="3">
    <location>
        <begin position="804"/>
        <end position="919"/>
    </location>
</feature>
<dbReference type="EMBL" id="KZ347128">
    <property type="protein sequence ID" value="PIO68371.1"/>
    <property type="molecule type" value="Genomic_DNA"/>
</dbReference>
<evidence type="ECO:0000256" key="2">
    <source>
        <dbReference type="SAM" id="MobiDB-lite"/>
    </source>
</evidence>
<feature type="domain" description="Fibronectin type-III" evidence="3">
    <location>
        <begin position="323"/>
        <end position="414"/>
    </location>
</feature>
<dbReference type="InterPro" id="IPR003961">
    <property type="entry name" value="FN3_dom"/>
</dbReference>
<feature type="domain" description="Fibronectin type-III" evidence="3">
    <location>
        <begin position="1194"/>
        <end position="1288"/>
    </location>
</feature>
<keyword evidence="1" id="KW-0677">Repeat</keyword>
<gene>
    <name evidence="4" type="ORF">TELCIR_09844</name>
</gene>
<dbReference type="Proteomes" id="UP000230423">
    <property type="component" value="Unassembled WGS sequence"/>
</dbReference>
<name>A0A2G9UDT4_TELCI</name>
<reference evidence="4 5" key="1">
    <citation type="submission" date="2015-09" db="EMBL/GenBank/DDBJ databases">
        <title>Draft genome of the parasitic nematode Teladorsagia circumcincta isolate WARC Sus (inbred).</title>
        <authorList>
            <person name="Mitreva M."/>
        </authorList>
    </citation>
    <scope>NUCLEOTIDE SEQUENCE [LARGE SCALE GENOMIC DNA]</scope>
    <source>
        <strain evidence="4 5">S</strain>
    </source>
</reference>
<dbReference type="FunFam" id="2.60.40.10:FF:002270">
    <property type="entry name" value="Myotactin form B"/>
    <property type="match status" value="1"/>
</dbReference>
<dbReference type="PRINTS" id="PR00014">
    <property type="entry name" value="FNTYPEIII"/>
</dbReference>
<proteinExistence type="predicted"/>
<feature type="domain" description="Fibronectin type-III" evidence="3">
    <location>
        <begin position="2113"/>
        <end position="2207"/>
    </location>
</feature>
<feature type="domain" description="Fibronectin type-III" evidence="3">
    <location>
        <begin position="1904"/>
        <end position="2001"/>
    </location>
</feature>
<dbReference type="FunFam" id="2.60.40.10:FF:001900">
    <property type="entry name" value="Myotactin form B"/>
    <property type="match status" value="1"/>
</dbReference>
<dbReference type="SUPFAM" id="SSF49265">
    <property type="entry name" value="Fibronectin type III"/>
    <property type="match status" value="14"/>
</dbReference>
<feature type="domain" description="Fibronectin type-III" evidence="3">
    <location>
        <begin position="1086"/>
        <end position="1190"/>
    </location>
</feature>
<dbReference type="Gene3D" id="2.60.40.10">
    <property type="entry name" value="Immunoglobulins"/>
    <property type="match status" value="21"/>
</dbReference>
<sequence>MYIDPTDDLTAPRHLEITHEGQFSLAIKWDAPECGSIGEYQVELIGEEVPFDVHRQTVTQPHVSVTNLLPATNYNVKIRAVDRQRRIGPWNSDVMQARTQGESVPVSSDIRLVYRTDTELHFSWDPISDERAQHYERYRVAYKERGSSRWTRVYGCPQNFRCPAGLVDPDDYCYRLPNLFYGVHYISRVSYNLTNGVAHDPGSTIHFSLMRLAGVEQPSLQVGLTQPRIEQQGPRNVVYWSTTGDASRLLGYQVDIRRDGDRDWSDHGAMVPAEPSQTHFRQSLGPVPVATYYLRVRAIDPSGGTVATSPSTSFSVSCQSPISPENVRLDRVSEDRVRISWTFPSEDPACQTYFFISGMQNGVPVSHRVPGTERSYDIEGPARGDWRVEVLDRNSYVMYVSPEASARSSCTAPSHPPSHLQVQAPDASHVRVHWALPPQSTWGCADIQYEIQIPFSGWQRPYTIDLGELPEGHTYQVRVVVKDRNRNVAFTSPIVQVQTQSACTPPRRAPTNLQVSPIGPTQIRLTWAPLHESEWNCDRMWYIVKYSTPKNQGFKNLTQGENSVVFESDPYTKWSFEVQAANPAGETQWSRTETAQTQDASPGPVVDLRVQPVGPDRFQVSWRPPINPNGLITGYEVTYQLISKGMCDQQQDAPRTLFVTSPNHVITGLHPHSRYRVGVAAKTTIAGERVSQEVQTEQSVPSAAPVYLRVEEVRETDASASWQAPPCLQTNGEITEYEYEVTPADRRAVPQRIANNVRGTKAQITGLQPFTRYNIKVRAYTSRGPGPWSTDVAFQTAATQTVTAPPFVKVINTGADNAHVVWQSPHPQSGYVDKYKCRYSPAGTQKYEERQFPAVSPCQARILESQQLPTPPPGTKMHCGRIDNLQPEQTYEFQVAAHVTDRGWSPWSQPERTKVTDEAVQILTIDKIGGTESSLTVSWTVRPGDRNRVTSFRLHIEPVRVRARTTELGPEETKEVSTEQQPPSSPPLNLELTYALERSLSFQWEPVDCSQRHGHIVNYEYEILGQDDWAKLERQIANTSETRITVDGLTPFTKYVMRVRAYNSIGGGPNTENLDVMTAKASAPLPPQDLVVAQEGTDFFMVSWLPPYPPYGPHDAYKIRYQLLGTDRWEEKQHGVNDEELQCPSESPRFCYNVTGLEPGNQYKVQVATRIEGGSYGPWSSLVIANTLQILPDTPRAIHLIEKTDHSLHIKWVPPIDPKGHITQYKVSISSLDDLSEGRKSFLVDHPTLTYLFDGLKPETSYNVSIAAGSKRGFGREIWTRYSTDPFAIPIVVTAPTVTPDGASALDVQWSGVVDVQNRVKGYIIEIRNSDTPVWQEIGGITHHDAVKRSYLKKLTGLDADTLYFVRIKVVDHKQRVGGASPEAQGRTGCAPPTSPPTNVNLASPSNVQVRVNWQAPVKGSWLCSNIRYKLEYINGTQPRTQIDLPSSSIEHIFDSPSNTKWQVRIRTENDAGASGWSNELELTTAEGAPGAVRDMTATPMGPTSVEASWRPPLDPNGVITGYTLVYNLKSMGECGPRTSTPIQKHVRSETQVLDGLLPDSTYEVHVIAHTSMAGPQSKVITVTTEEAAPTGAPNNVRVGSVTSNRADVTWSQPDCELRNGKITGYEYELESLDPWGDNTTAQHSTERLTLNDLIPYNEYRIRVRAQNAVGEGPYSEWVRFITHPAAPPAPTDLQEEGVFPHALEISFAAPTPPHGNLDYYRIRHTPSGQLNYKEVRVEAERLQCSDASKRDRLCFRVHDLDPEQDYEIQVAAHTENGAWSEWSEPLNARTEQQNIPVLERELEVIDTKPESITLRFEGVPQDQAAHVVGYVLEFKSEDDDDWAEYNGVIKHRRTTTDYKVMVKQLETATNYFFRLKVVGKNDKRGAPGPETKAMTSCGRPEEPPSNVKIDSDDFETVKITWTPPSEDSWRCDDVEFVIDYVNTTSRGTWTVPVDAPSELVVATMPGTRWEVKMRTQTVEDGAKPQTSKWSEKASLTTQSLPGELFVTVEPTGPREALVTWDLPDKDQKWNYGVDISYRLKQLGGCNEAATGSQEPITKLNIQEKQVPLEELAPGSVYEVTVTPRRPPSLHSSIVAPKTVRTFKTKNDVPTGPPMNLQSSSRKDTELGFKWDAPECVHQNGNVSQYEFELVGMDEWNEGTREGVTPRTNAVIDQLQPGSLYRMKVRAYTAEGPGPWSDPLEIRTTGSELGSPRELTAVQTKSTAIQLTWLPPYPEKAVVTAYRMRYSPRADDSNPTEIELSGDELSCSGYKSPIITGDNLCTTVKNLQPATTYRFAVQGQSGSGTWGEWSSDYFSTTRKDDLELLGGSLKLLSAGHDNLKVKWTPPAVIGEKIDTYQLFISVASELDQNPREYTTPGSQTDYHFRQLDSVTQYNVTVQGLSGSNKLWFISSVFATTDFAEGLLSWLPAPTDLHLIEKSDTMLHVDWVPPEIFDAEQRELLTHYRHALLLSMVTIAPFDPRSGVTGPKKNYTVPVPGNSIKFDGLNPETIYNITVQAGTSSGYGHILWGTYSTLAPGQRHIIRLVNRSPTTLHVEWEPVWGRSHSGYIVRAKVDGEWNHWRSAPRKVITGETAEIRRSCCIVPPPYMVENIGSPGSWWEVDVSPAATENGVTRYYVVVDERDPPGESNWTELTDKVTANKLKIPYYVAASYDINTLTEPKKVRIGDGTVIGGYLNYPLVKGKKYNYEDKTGMEANLRSLESRLDKMRGAVVDGRSRGDFEDGYMKGYKDANKLGSASAARRRMDDDYGTKDDRFHEGYVKGLKDAGMTGMSTSMHNLAQRGPGGGYSTGFMQGYKDGNSGIFGDRVTPSLISRLDEQYPGQDDFKQGYVDGFKEGAGSRTGERRTFEDSRRLQQSLTELTERLTSLEKTKGDEIHSTKIYHTINSQTRSPLHPVLNNWHMNSRRLTALHEEALSEDTTL</sequence>
<feature type="domain" description="Fibronectin type-III" evidence="3">
    <location>
        <begin position="2211"/>
        <end position="2320"/>
    </location>
</feature>
<feature type="domain" description="Fibronectin type-III" evidence="3">
    <location>
        <begin position="704"/>
        <end position="799"/>
    </location>
</feature>
<feature type="region of interest" description="Disordered" evidence="2">
    <location>
        <begin position="1884"/>
        <end position="1909"/>
    </location>
</feature>
<feature type="region of interest" description="Disordered" evidence="2">
    <location>
        <begin position="965"/>
        <end position="987"/>
    </location>
</feature>
<feature type="domain" description="Fibronectin type-III" evidence="3">
    <location>
        <begin position="2002"/>
        <end position="2105"/>
    </location>
</feature>
<dbReference type="FunFam" id="2.60.40.10:FF:002658">
    <property type="entry name" value="Myotactin form A"/>
    <property type="match status" value="1"/>
</dbReference>
<feature type="domain" description="Fibronectin type-III" evidence="3">
    <location>
        <begin position="1799"/>
        <end position="1899"/>
    </location>
</feature>
<organism evidence="4 5">
    <name type="scientific">Teladorsagia circumcincta</name>
    <name type="common">Brown stomach worm</name>
    <name type="synonym">Ostertagia circumcincta</name>
    <dbReference type="NCBI Taxonomy" id="45464"/>
    <lineage>
        <taxon>Eukaryota</taxon>
        <taxon>Metazoa</taxon>
        <taxon>Ecdysozoa</taxon>
        <taxon>Nematoda</taxon>
        <taxon>Chromadorea</taxon>
        <taxon>Rhabditida</taxon>
        <taxon>Rhabditina</taxon>
        <taxon>Rhabditomorpha</taxon>
        <taxon>Strongyloidea</taxon>
        <taxon>Trichostrongylidae</taxon>
        <taxon>Teladorsagia</taxon>
    </lineage>
</organism>
<evidence type="ECO:0000313" key="4">
    <source>
        <dbReference type="EMBL" id="PIO68371.1"/>
    </source>
</evidence>
<evidence type="ECO:0000313" key="5">
    <source>
        <dbReference type="Proteomes" id="UP000230423"/>
    </source>
</evidence>
<protein>
    <submittedName>
        <fullName evidence="4">Fibronectin type III domain protein</fullName>
    </submittedName>
</protein>
<feature type="domain" description="Fibronectin type-III" evidence="3">
    <location>
        <begin position="1690"/>
        <end position="1794"/>
    </location>
</feature>
<feature type="domain" description="Fibronectin type-III" evidence="3">
    <location>
        <begin position="986"/>
        <end position="1081"/>
    </location>
</feature>
<dbReference type="OrthoDB" id="5969272at2759"/>
<dbReference type="InterPro" id="IPR050991">
    <property type="entry name" value="ECM_Regulatory_Proteins"/>
</dbReference>
<evidence type="ECO:0000256" key="1">
    <source>
        <dbReference type="ARBA" id="ARBA00022737"/>
    </source>
</evidence>
<feature type="domain" description="Fibronectin type-III" evidence="3">
    <location>
        <begin position="1593"/>
        <end position="1686"/>
    </location>
</feature>
<feature type="domain" description="Fibronectin type-III" evidence="3">
    <location>
        <begin position="509"/>
        <end position="600"/>
    </location>
</feature>
<feature type="domain" description="Fibronectin type-III" evidence="3">
    <location>
        <begin position="1396"/>
        <end position="1488"/>
    </location>
</feature>
<feature type="compositionally biased region" description="Polar residues" evidence="2">
    <location>
        <begin position="585"/>
        <end position="600"/>
    </location>
</feature>
<evidence type="ECO:0000259" key="3">
    <source>
        <dbReference type="PROSITE" id="PS50853"/>
    </source>
</evidence>
<feature type="region of interest" description="Disordered" evidence="2">
    <location>
        <begin position="585"/>
        <end position="604"/>
    </location>
</feature>
<accession>A0A2G9UDT4</accession>
<dbReference type="FunFam" id="2.60.40.10:FF:000028">
    <property type="entry name" value="Neuronal cell adhesion molecule"/>
    <property type="match status" value="1"/>
</dbReference>
<dbReference type="SMART" id="SM00060">
    <property type="entry name" value="FN3"/>
    <property type="match status" value="25"/>
</dbReference>
<dbReference type="PANTHER" id="PTHR46708:SF2">
    <property type="entry name" value="FIBRONECTIN TYPE-III DOMAIN-CONTAINING PROTEIN"/>
    <property type="match status" value="1"/>
</dbReference>
<dbReference type="Pfam" id="PF00041">
    <property type="entry name" value="fn3"/>
    <property type="match status" value="15"/>
</dbReference>
<dbReference type="InterPro" id="IPR036116">
    <property type="entry name" value="FN3_sf"/>
</dbReference>
<feature type="region of interest" description="Disordered" evidence="2">
    <location>
        <begin position="1376"/>
        <end position="1399"/>
    </location>
</feature>
<feature type="domain" description="Fibronectin type-III" evidence="3">
    <location>
        <begin position="604"/>
        <end position="702"/>
    </location>
</feature>
<dbReference type="InterPro" id="IPR013783">
    <property type="entry name" value="Ig-like_fold"/>
</dbReference>
<feature type="domain" description="Fibronectin type-III" evidence="3">
    <location>
        <begin position="1492"/>
        <end position="1588"/>
    </location>
</feature>
<feature type="domain" description="Fibronectin type-III" evidence="3">
    <location>
        <begin position="11"/>
        <end position="102"/>
    </location>
</feature>